<accession>A0A915PS24</accession>
<organism evidence="2 3">
    <name type="scientific">Setaria digitata</name>
    <dbReference type="NCBI Taxonomy" id="48799"/>
    <lineage>
        <taxon>Eukaryota</taxon>
        <taxon>Metazoa</taxon>
        <taxon>Ecdysozoa</taxon>
        <taxon>Nematoda</taxon>
        <taxon>Chromadorea</taxon>
        <taxon>Rhabditida</taxon>
        <taxon>Spirurina</taxon>
        <taxon>Spiruromorpha</taxon>
        <taxon>Filarioidea</taxon>
        <taxon>Setariidae</taxon>
        <taxon>Setaria</taxon>
    </lineage>
</organism>
<sequence length="253" mass="29334">MSFSNCNKKNAVKGDYNDNFANILRQIETETQKDLENPLQYQLIPQRYRMKCNGYAVCRPCAEQSRHQSVPLSANFSNFNLMDYLRESSPERPTRAMDNSRYYLTVELGCCLARLTRLIFTSVQALKELKFLSGDIYPMLNNDITYLNGLYLRMKSSYTQYCTMKMNQVTLNEKAIPLTVEDVELFKNSVNANDEMHCNLTIAEDVTVNGGSKRPFQGSLFEKSNKSKSESDFEQYRTRKQKLHAGPKWKRDE</sequence>
<evidence type="ECO:0000256" key="1">
    <source>
        <dbReference type="SAM" id="MobiDB-lite"/>
    </source>
</evidence>
<name>A0A915PS24_9BILA</name>
<feature type="region of interest" description="Disordered" evidence="1">
    <location>
        <begin position="215"/>
        <end position="253"/>
    </location>
</feature>
<proteinExistence type="predicted"/>
<protein>
    <submittedName>
        <fullName evidence="3">Uncharacterized protein</fullName>
    </submittedName>
</protein>
<evidence type="ECO:0000313" key="2">
    <source>
        <dbReference type="Proteomes" id="UP000887581"/>
    </source>
</evidence>
<keyword evidence="2" id="KW-1185">Reference proteome</keyword>
<dbReference type="WBParaSite" id="sdigi.contig365.g7786.t1">
    <property type="protein sequence ID" value="sdigi.contig365.g7786.t1"/>
    <property type="gene ID" value="sdigi.contig365.g7786"/>
</dbReference>
<feature type="compositionally biased region" description="Basic residues" evidence="1">
    <location>
        <begin position="238"/>
        <end position="253"/>
    </location>
</feature>
<feature type="compositionally biased region" description="Basic and acidic residues" evidence="1">
    <location>
        <begin position="223"/>
        <end position="237"/>
    </location>
</feature>
<dbReference type="AlphaFoldDB" id="A0A915PS24"/>
<evidence type="ECO:0000313" key="3">
    <source>
        <dbReference type="WBParaSite" id="sdigi.contig365.g7786.t1"/>
    </source>
</evidence>
<dbReference type="Proteomes" id="UP000887581">
    <property type="component" value="Unplaced"/>
</dbReference>
<reference evidence="3" key="1">
    <citation type="submission" date="2022-11" db="UniProtKB">
        <authorList>
            <consortium name="WormBaseParasite"/>
        </authorList>
    </citation>
    <scope>IDENTIFICATION</scope>
</reference>